<feature type="transmembrane region" description="Helical" evidence="14">
    <location>
        <begin position="354"/>
        <end position="376"/>
    </location>
</feature>
<evidence type="ECO:0000256" key="13">
    <source>
        <dbReference type="ARBA" id="ARBA00023211"/>
    </source>
</evidence>
<dbReference type="GO" id="GO:0012505">
    <property type="term" value="C:endomembrane system"/>
    <property type="evidence" value="ECO:0007669"/>
    <property type="project" value="UniProtKB-SubCell"/>
</dbReference>
<name>A0A7J0BIK4_9BACT</name>
<comment type="pathway">
    <text evidence="4">Protein modification; protein glycosylation.</text>
</comment>
<dbReference type="PANTHER" id="PTHR13872">
    <property type="entry name" value="DOLICHYL-DIPHOSPHOOLIGOSACCHARIDE--PROTEIN GLYCOSYLTRANSFERASE SUBUNIT"/>
    <property type="match status" value="1"/>
</dbReference>
<evidence type="ECO:0000256" key="1">
    <source>
        <dbReference type="ARBA" id="ARBA00001936"/>
    </source>
</evidence>
<evidence type="ECO:0000313" key="18">
    <source>
        <dbReference type="Proteomes" id="UP000503840"/>
    </source>
</evidence>
<dbReference type="Proteomes" id="UP000503840">
    <property type="component" value="Unassembled WGS sequence"/>
</dbReference>
<keyword evidence="6" id="KW-0328">Glycosyltransferase</keyword>
<keyword evidence="18" id="KW-1185">Reference proteome</keyword>
<feature type="transmembrane region" description="Helical" evidence="14">
    <location>
        <begin position="431"/>
        <end position="450"/>
    </location>
</feature>
<dbReference type="Pfam" id="PF02516">
    <property type="entry name" value="STT3"/>
    <property type="match status" value="1"/>
</dbReference>
<evidence type="ECO:0000313" key="17">
    <source>
        <dbReference type="EMBL" id="GFM33388.1"/>
    </source>
</evidence>
<feature type="transmembrane region" description="Helical" evidence="14">
    <location>
        <begin position="186"/>
        <end position="208"/>
    </location>
</feature>
<evidence type="ECO:0000256" key="4">
    <source>
        <dbReference type="ARBA" id="ARBA00004922"/>
    </source>
</evidence>
<comment type="subcellular location">
    <subcellularLocation>
        <location evidence="3">Endomembrane system</location>
        <topology evidence="3">Multi-pass membrane protein</topology>
    </subcellularLocation>
</comment>
<evidence type="ECO:0000256" key="8">
    <source>
        <dbReference type="ARBA" id="ARBA00022692"/>
    </source>
</evidence>
<feature type="domain" description="STT3/PglB/AglB core" evidence="16">
    <location>
        <begin position="481"/>
        <end position="596"/>
    </location>
</feature>
<reference evidence="17 18" key="1">
    <citation type="submission" date="2020-05" db="EMBL/GenBank/DDBJ databases">
        <title>Draft genome sequence of Desulfovibrio sp. strain HN2T.</title>
        <authorList>
            <person name="Ueno A."/>
            <person name="Tamazawa S."/>
            <person name="Tamamura S."/>
            <person name="Murakami T."/>
            <person name="Kiyama T."/>
            <person name="Inomata H."/>
            <person name="Amano Y."/>
            <person name="Miyakawa K."/>
            <person name="Tamaki H."/>
            <person name="Naganuma T."/>
            <person name="Kaneko K."/>
        </authorList>
    </citation>
    <scope>NUCLEOTIDE SEQUENCE [LARGE SCALE GENOMIC DNA]</scope>
    <source>
        <strain evidence="17 18">HN2</strain>
    </source>
</reference>
<comment type="cofactor">
    <cofactor evidence="1">
        <name>Mn(2+)</name>
        <dbReference type="ChEBI" id="CHEBI:29035"/>
    </cofactor>
</comment>
<keyword evidence="8 14" id="KW-0812">Transmembrane</keyword>
<evidence type="ECO:0000259" key="15">
    <source>
        <dbReference type="Pfam" id="PF02516"/>
    </source>
</evidence>
<dbReference type="Gene3D" id="3.40.1380.40">
    <property type="match status" value="1"/>
</dbReference>
<evidence type="ECO:0000256" key="5">
    <source>
        <dbReference type="ARBA" id="ARBA00010810"/>
    </source>
</evidence>
<feature type="transmembrane region" description="Helical" evidence="14">
    <location>
        <begin position="119"/>
        <end position="140"/>
    </location>
</feature>
<dbReference type="GO" id="GO:0046872">
    <property type="term" value="F:metal ion binding"/>
    <property type="evidence" value="ECO:0007669"/>
    <property type="project" value="UniProtKB-KW"/>
</dbReference>
<sequence>MQNGTSLCNWKRILLYAIAAYGIALGVRLMQPNPLPDAITMVDGEYLLGTHDAYNWLIRAIDPQTFGSHPMSVLTRVFVEFTGISYETVAFWAPPILASLVAAVVVCWAALLGSAEMGLIAGVVAALCPGFLYRTVFGFYDTDLVMLLMPLLLTLAPAALLQGRIHTPMDMWKARKKDQGSSVPDAGKPVSRMLMGLLLLSGMIGWWMQEWHVFFLYLSKIFPLVALALVLLLGRRGGRVPLLAGLALYALPMGGGWIGSILALLLFGVHAFPSHIPARPLEHRFAPVVLVLVIALAGLDASFFQSVLIRINLYLKPVASDGDAARYGLKVAFPAVVQSVIEAQNMSLSDLFGYLYPVTGVVVLGLLGFLATLWFAPSATMLLPLLVLGLLSVKLGGRMIMFAAPAVGLGIAMPIHYLLLHCRSARLNSGAARLAISCVLSLLLAVPIWAQISALPYVPFISAPHVKALKAVKGETPADAAIWTWWDWGYATQFFTRKWTYSDGARHNSDRLYPTAAIYTTDSPRFANQLIKYIMNNDENLYYAWKGKSAQEVEIILAELKDRDLGLSLPRKQYLVVTVDSLKLGAWITRFGTWNFRRNSMQGYNVSRLGNIRVDLNQGYFAEVKAGELTPVAVDSVDMIAAEGVEHHDYMRQSGIHLVIDMLSGSQFIMDSAMYKTMMVQMLLRKSDDPALAPYFRLVYGNGHTRIFEVL</sequence>
<comment type="caution">
    <text evidence="17">The sequence shown here is derived from an EMBL/GenBank/DDBJ whole genome shotgun (WGS) entry which is preliminary data.</text>
</comment>
<keyword evidence="10" id="KW-0460">Magnesium</keyword>
<comment type="cofactor">
    <cofactor evidence="2">
        <name>Mg(2+)</name>
        <dbReference type="ChEBI" id="CHEBI:18420"/>
    </cofactor>
</comment>
<evidence type="ECO:0000256" key="9">
    <source>
        <dbReference type="ARBA" id="ARBA00022723"/>
    </source>
</evidence>
<feature type="transmembrane region" description="Helical" evidence="14">
    <location>
        <begin position="89"/>
        <end position="112"/>
    </location>
</feature>
<feature type="domain" description="Oligosaccharyl transferase STT3 N-terminal" evidence="15">
    <location>
        <begin position="72"/>
        <end position="408"/>
    </location>
</feature>
<keyword evidence="11 14" id="KW-1133">Transmembrane helix</keyword>
<dbReference type="Pfam" id="PF21436">
    <property type="entry name" value="STT3-PglB_core"/>
    <property type="match status" value="1"/>
</dbReference>
<gene>
    <name evidence="17" type="ORF">DSM101010T_17530</name>
</gene>
<dbReference type="AlphaFoldDB" id="A0A7J0BIK4"/>
<evidence type="ECO:0000256" key="11">
    <source>
        <dbReference type="ARBA" id="ARBA00022989"/>
    </source>
</evidence>
<protein>
    <submittedName>
        <fullName evidence="17">Membrane protein</fullName>
    </submittedName>
</protein>
<organism evidence="17 18">
    <name type="scientific">Desulfovibrio subterraneus</name>
    <dbReference type="NCBI Taxonomy" id="2718620"/>
    <lineage>
        <taxon>Bacteria</taxon>
        <taxon>Pseudomonadati</taxon>
        <taxon>Thermodesulfobacteriota</taxon>
        <taxon>Desulfovibrionia</taxon>
        <taxon>Desulfovibrionales</taxon>
        <taxon>Desulfovibrionaceae</taxon>
        <taxon>Desulfovibrio</taxon>
    </lineage>
</organism>
<evidence type="ECO:0000256" key="12">
    <source>
        <dbReference type="ARBA" id="ARBA00023136"/>
    </source>
</evidence>
<dbReference type="EMBL" id="BLVO01000013">
    <property type="protein sequence ID" value="GFM33388.1"/>
    <property type="molecule type" value="Genomic_DNA"/>
</dbReference>
<feature type="transmembrane region" description="Helical" evidence="14">
    <location>
        <begin position="246"/>
        <end position="272"/>
    </location>
</feature>
<keyword evidence="12 14" id="KW-0472">Membrane</keyword>
<evidence type="ECO:0000256" key="6">
    <source>
        <dbReference type="ARBA" id="ARBA00022676"/>
    </source>
</evidence>
<evidence type="ECO:0000256" key="3">
    <source>
        <dbReference type="ARBA" id="ARBA00004127"/>
    </source>
</evidence>
<evidence type="ECO:0000259" key="16">
    <source>
        <dbReference type="Pfam" id="PF21436"/>
    </source>
</evidence>
<dbReference type="InterPro" id="IPR003674">
    <property type="entry name" value="Oligo_trans_STT3"/>
</dbReference>
<dbReference type="PANTHER" id="PTHR13872:SF1">
    <property type="entry name" value="DOLICHYL-DIPHOSPHOOLIGOSACCHARIDE--PROTEIN GLYCOSYLTRANSFERASE SUBUNIT STT3B"/>
    <property type="match status" value="1"/>
</dbReference>
<evidence type="ECO:0000256" key="14">
    <source>
        <dbReference type="SAM" id="Phobius"/>
    </source>
</evidence>
<feature type="transmembrane region" description="Helical" evidence="14">
    <location>
        <begin position="146"/>
        <end position="165"/>
    </location>
</feature>
<keyword evidence="7" id="KW-0808">Transferase</keyword>
<dbReference type="InterPro" id="IPR048999">
    <property type="entry name" value="STT3-PglB_core"/>
</dbReference>
<evidence type="ECO:0000256" key="10">
    <source>
        <dbReference type="ARBA" id="ARBA00022842"/>
    </source>
</evidence>
<dbReference type="InterPro" id="IPR048307">
    <property type="entry name" value="STT3_N"/>
</dbReference>
<dbReference type="GO" id="GO:0016020">
    <property type="term" value="C:membrane"/>
    <property type="evidence" value="ECO:0007669"/>
    <property type="project" value="InterPro"/>
</dbReference>
<keyword evidence="13" id="KW-0464">Manganese</keyword>
<feature type="transmembrane region" description="Helical" evidence="14">
    <location>
        <begin position="12"/>
        <end position="31"/>
    </location>
</feature>
<comment type="similarity">
    <text evidence="5">Belongs to the STT3 family.</text>
</comment>
<keyword evidence="9" id="KW-0479">Metal-binding</keyword>
<dbReference type="UniPathway" id="UPA00378"/>
<evidence type="ECO:0000256" key="7">
    <source>
        <dbReference type="ARBA" id="ARBA00022679"/>
    </source>
</evidence>
<proteinExistence type="inferred from homology"/>
<dbReference type="RefSeq" id="WP_174405054.1">
    <property type="nucleotide sequence ID" value="NZ_BLVO01000013.1"/>
</dbReference>
<accession>A0A7J0BIK4</accession>
<evidence type="ECO:0000256" key="2">
    <source>
        <dbReference type="ARBA" id="ARBA00001946"/>
    </source>
</evidence>
<feature type="transmembrane region" description="Helical" evidence="14">
    <location>
        <begin position="214"/>
        <end position="234"/>
    </location>
</feature>
<dbReference type="GO" id="GO:0004576">
    <property type="term" value="F:oligosaccharyl transferase activity"/>
    <property type="evidence" value="ECO:0007669"/>
    <property type="project" value="InterPro"/>
</dbReference>
<feature type="transmembrane region" description="Helical" evidence="14">
    <location>
        <begin position="284"/>
        <end position="304"/>
    </location>
</feature>
<feature type="transmembrane region" description="Helical" evidence="14">
    <location>
        <begin position="396"/>
        <end position="419"/>
    </location>
</feature>